<dbReference type="GO" id="GO:0008973">
    <property type="term" value="F:phosphopentomutase activity"/>
    <property type="evidence" value="ECO:0007669"/>
    <property type="project" value="UniProtKB-UniRule"/>
</dbReference>
<keyword evidence="2 6" id="KW-0963">Cytoplasm</keyword>
<dbReference type="NCBIfam" id="TIGR01696">
    <property type="entry name" value="deoB"/>
    <property type="match status" value="1"/>
</dbReference>
<reference evidence="9 10" key="1">
    <citation type="journal article" date="2011" name="Front. Microbiol.">
        <title>Genomic signatures of strain selection and enhancement in Bacillus atrophaeus var. globigii, a historical biowarfare simulant.</title>
        <authorList>
            <person name="Gibbons H.S."/>
            <person name="Broomall S.M."/>
            <person name="McNew L.A."/>
            <person name="Daligault H."/>
            <person name="Chapman C."/>
            <person name="Bruce D."/>
            <person name="Karavis M."/>
            <person name="Krepps M."/>
            <person name="McGregor P.A."/>
            <person name="Hong C."/>
            <person name="Park K.H."/>
            <person name="Akmal A."/>
            <person name="Feldman A."/>
            <person name="Lin J.S."/>
            <person name="Chang W.E."/>
            <person name="Higgs B.W."/>
            <person name="Demirev P."/>
            <person name="Lindquist J."/>
            <person name="Liem A."/>
            <person name="Fochler E."/>
            <person name="Read T.D."/>
            <person name="Tapia R."/>
            <person name="Johnson S."/>
            <person name="Bishop-Lilly K.A."/>
            <person name="Detter C."/>
            <person name="Han C."/>
            <person name="Sozhamannan S."/>
            <person name="Rosenzweig C.N."/>
            <person name="Skowronski E.W."/>
        </authorList>
    </citation>
    <scope>NUCLEOTIDE SEQUENCE [LARGE SCALE GENOMIC DNA]</scope>
    <source>
        <strain evidence="9 10">TPS4-2</strain>
    </source>
</reference>
<comment type="caution">
    <text evidence="9">The sequence shown here is derived from an EMBL/GenBank/DDBJ whole genome shotgun (WGS) entry which is preliminary data.</text>
</comment>
<dbReference type="SUPFAM" id="SSF53649">
    <property type="entry name" value="Alkaline phosphatase-like"/>
    <property type="match status" value="1"/>
</dbReference>
<keyword evidence="3 6" id="KW-0479">Metal-binding</keyword>
<evidence type="ECO:0000256" key="5">
    <source>
        <dbReference type="ARBA" id="ARBA00023235"/>
    </source>
</evidence>
<dbReference type="EMBL" id="PIQA01000001">
    <property type="protein sequence ID" value="RUO68160.1"/>
    <property type="molecule type" value="Genomic_DNA"/>
</dbReference>
<dbReference type="GO" id="GO:0000287">
    <property type="term" value="F:magnesium ion binding"/>
    <property type="evidence" value="ECO:0007669"/>
    <property type="project" value="UniProtKB-UniRule"/>
</dbReference>
<dbReference type="GO" id="GO:0006018">
    <property type="term" value="P:2-deoxyribose 1-phosphate catabolic process"/>
    <property type="evidence" value="ECO:0007669"/>
    <property type="project" value="UniProtKB-UniRule"/>
</dbReference>
<evidence type="ECO:0000256" key="1">
    <source>
        <dbReference type="ARBA" id="ARBA00010373"/>
    </source>
</evidence>
<evidence type="ECO:0000256" key="6">
    <source>
        <dbReference type="HAMAP-Rule" id="MF_00740"/>
    </source>
</evidence>
<evidence type="ECO:0000256" key="4">
    <source>
        <dbReference type="ARBA" id="ARBA00023211"/>
    </source>
</evidence>
<proteinExistence type="inferred from homology"/>
<dbReference type="RefSeq" id="WP_126751765.1">
    <property type="nucleotide sequence ID" value="NZ_JBHUMT010000016.1"/>
</dbReference>
<dbReference type="NCBIfam" id="NF003766">
    <property type="entry name" value="PRK05362.1"/>
    <property type="match status" value="1"/>
</dbReference>
<feature type="binding site" evidence="6">
    <location>
        <position position="349"/>
    </location>
    <ligand>
        <name>Mn(2+)</name>
        <dbReference type="ChEBI" id="CHEBI:29035"/>
        <label>2</label>
    </ligand>
</feature>
<dbReference type="HAMAP" id="MF_00740">
    <property type="entry name" value="Phosphopentomut"/>
    <property type="match status" value="1"/>
</dbReference>
<sequence length="398" mass="43494">MARAIVIVLDSLGIGAAPDAGKFGDSGADTFGHIAEKRKQSGAAFSIPNLLKLGLGEAHRGAVGHYADGIHECETEGAFAWAAEVSSGKDTPSGHWELMGVPVHFDWGYFTDKENSFPKDLLQKIQAQSGIPGILGNCHASGTEIIQRLGQKHIETGAPIFYTSADSVFQIAAHEEYFGLERLYKLCEQVRGLLDDYNIGRVIARPFVGETPDDYVRTANRKDYSVLPPKPTVLNKLESAGGQVIGIGKISDIFAHSGISQSFKGKDLSELMDETLKAMGTAGDNTLIFTNLVDFDTLYGHRRNAEGYAQELEHFDQWLPKVISAMREDDLLVLTADHGCDPTWPGSDHTREYVPLLLSGRKVAAKSHSERQSFADLGQTLCRWFRLSPMDEGTAIDI</sequence>
<comment type="similarity">
    <text evidence="1 6">Belongs to the phosphopentomutase family.</text>
</comment>
<feature type="binding site" evidence="6">
    <location>
        <position position="301"/>
    </location>
    <ligand>
        <name>Mn(2+)</name>
        <dbReference type="ChEBI" id="CHEBI:29035"/>
        <label>2</label>
    </ligand>
</feature>
<dbReference type="PANTHER" id="PTHR21110">
    <property type="entry name" value="PHOSPHOPENTOMUTASE"/>
    <property type="match status" value="1"/>
</dbReference>
<comment type="cofactor">
    <cofactor evidence="6">
        <name>Mn(2+)</name>
        <dbReference type="ChEBI" id="CHEBI:29035"/>
    </cofactor>
    <text evidence="6">Binds 2 manganese ions.</text>
</comment>
<evidence type="ECO:0000313" key="9">
    <source>
        <dbReference type="EMBL" id="RUO68160.1"/>
    </source>
</evidence>
<keyword evidence="4 6" id="KW-0464">Manganese</keyword>
<comment type="catalytic activity">
    <reaction evidence="6">
        <text>alpha-D-ribose 1-phosphate = D-ribose 5-phosphate</text>
        <dbReference type="Rhea" id="RHEA:18793"/>
        <dbReference type="ChEBI" id="CHEBI:57720"/>
        <dbReference type="ChEBI" id="CHEBI:78346"/>
        <dbReference type="EC" id="5.4.2.7"/>
    </reaction>
</comment>
<evidence type="ECO:0000256" key="7">
    <source>
        <dbReference type="NCBIfam" id="TIGR01696"/>
    </source>
</evidence>
<dbReference type="SUPFAM" id="SSF143856">
    <property type="entry name" value="DeoB insert domain-like"/>
    <property type="match status" value="1"/>
</dbReference>
<evidence type="ECO:0000256" key="2">
    <source>
        <dbReference type="ARBA" id="ARBA00022490"/>
    </source>
</evidence>
<organism evidence="9 10">
    <name type="scientific">Idiomarina piscisalsi</name>
    <dbReference type="NCBI Taxonomy" id="1096243"/>
    <lineage>
        <taxon>Bacteria</taxon>
        <taxon>Pseudomonadati</taxon>
        <taxon>Pseudomonadota</taxon>
        <taxon>Gammaproteobacteria</taxon>
        <taxon>Alteromonadales</taxon>
        <taxon>Idiomarinaceae</taxon>
        <taxon>Idiomarina</taxon>
    </lineage>
</organism>
<evidence type="ECO:0000313" key="10">
    <source>
        <dbReference type="Proteomes" id="UP000288361"/>
    </source>
</evidence>
<evidence type="ECO:0000256" key="3">
    <source>
        <dbReference type="ARBA" id="ARBA00022723"/>
    </source>
</evidence>
<comment type="function">
    <text evidence="6">Isomerase that catalyzes the conversion of deoxy-ribose 1-phosphate (dRib-1-P) and ribose 1-phosphate (Rib-1-P) to deoxy-ribose 5-phosphate (dRib-5-P) and ribose 5-phosphate (Rib-5-P), respectively.</text>
</comment>
<feature type="binding site" evidence="6">
    <location>
        <position position="337"/>
    </location>
    <ligand>
        <name>Mn(2+)</name>
        <dbReference type="ChEBI" id="CHEBI:29035"/>
        <label>1</label>
    </ligand>
</feature>
<dbReference type="GO" id="GO:0009117">
    <property type="term" value="P:nucleotide metabolic process"/>
    <property type="evidence" value="ECO:0007669"/>
    <property type="project" value="UniProtKB-UniRule"/>
</dbReference>
<keyword evidence="5 6" id="KW-0413">Isomerase</keyword>
<comment type="catalytic activity">
    <reaction evidence="6">
        <text>2-deoxy-alpha-D-ribose 1-phosphate = 2-deoxy-D-ribose 5-phosphate</text>
        <dbReference type="Rhea" id="RHEA:27658"/>
        <dbReference type="ChEBI" id="CHEBI:57259"/>
        <dbReference type="ChEBI" id="CHEBI:62877"/>
        <dbReference type="EC" id="5.4.2.7"/>
    </reaction>
</comment>
<dbReference type="UniPathway" id="UPA00087">
    <property type="reaction ID" value="UER00173"/>
</dbReference>
<dbReference type="Pfam" id="PF01676">
    <property type="entry name" value="Metalloenzyme"/>
    <property type="match status" value="1"/>
</dbReference>
<feature type="binding site" evidence="6">
    <location>
        <position position="338"/>
    </location>
    <ligand>
        <name>Mn(2+)</name>
        <dbReference type="ChEBI" id="CHEBI:29035"/>
        <label>1</label>
    </ligand>
</feature>
<dbReference type="InterPro" id="IPR010045">
    <property type="entry name" value="DeoB"/>
</dbReference>
<dbReference type="CDD" id="cd16009">
    <property type="entry name" value="PPM"/>
    <property type="match status" value="1"/>
</dbReference>
<accession>A0A432YXV9</accession>
<dbReference type="GO" id="GO:0043094">
    <property type="term" value="P:metabolic compound salvage"/>
    <property type="evidence" value="ECO:0007669"/>
    <property type="project" value="UniProtKB-UniRule"/>
</dbReference>
<dbReference type="InterPro" id="IPR017850">
    <property type="entry name" value="Alkaline_phosphatase_core_sf"/>
</dbReference>
<feature type="binding site" evidence="6">
    <location>
        <position position="296"/>
    </location>
    <ligand>
        <name>Mn(2+)</name>
        <dbReference type="ChEBI" id="CHEBI:29035"/>
        <label>2</label>
    </ligand>
</feature>
<dbReference type="InterPro" id="IPR006124">
    <property type="entry name" value="Metalloenzyme"/>
</dbReference>
<dbReference type="FunFam" id="3.30.70.1250:FF:000001">
    <property type="entry name" value="Phosphopentomutase"/>
    <property type="match status" value="1"/>
</dbReference>
<dbReference type="Gene3D" id="3.30.70.1250">
    <property type="entry name" value="Phosphopentomutase"/>
    <property type="match status" value="1"/>
</dbReference>
<comment type="pathway">
    <text evidence="6">Carbohydrate degradation; 2-deoxy-D-ribose 1-phosphate degradation; D-glyceraldehyde 3-phosphate and acetaldehyde from 2-deoxy-alpha-D-ribose 1-phosphate: step 1/2.</text>
</comment>
<dbReference type="Proteomes" id="UP000288361">
    <property type="component" value="Unassembled WGS sequence"/>
</dbReference>
<dbReference type="EC" id="5.4.2.7" evidence="6 7"/>
<gene>
    <name evidence="6" type="primary">deoB</name>
    <name evidence="9" type="ORF">CWI73_04785</name>
</gene>
<name>A0A432YXV9_9GAMM</name>
<dbReference type="GO" id="GO:0005829">
    <property type="term" value="C:cytosol"/>
    <property type="evidence" value="ECO:0007669"/>
    <property type="project" value="TreeGrafter"/>
</dbReference>
<dbReference type="PIRSF" id="PIRSF001491">
    <property type="entry name" value="Ppentomutase"/>
    <property type="match status" value="1"/>
</dbReference>
<protein>
    <recommendedName>
        <fullName evidence="6 7">Phosphopentomutase</fullName>
        <ecNumber evidence="6 7">5.4.2.7</ecNumber>
    </recommendedName>
    <alternativeName>
        <fullName evidence="6">Phosphodeoxyribomutase</fullName>
    </alternativeName>
</protein>
<comment type="subcellular location">
    <subcellularLocation>
        <location evidence="6">Cytoplasm</location>
    </subcellularLocation>
</comment>
<feature type="binding site" evidence="6">
    <location>
        <position position="10"/>
    </location>
    <ligand>
        <name>Mn(2+)</name>
        <dbReference type="ChEBI" id="CHEBI:29035"/>
        <label>1</label>
    </ligand>
</feature>
<dbReference type="Gene3D" id="3.40.720.10">
    <property type="entry name" value="Alkaline Phosphatase, subunit A"/>
    <property type="match status" value="1"/>
</dbReference>
<dbReference type="PANTHER" id="PTHR21110:SF0">
    <property type="entry name" value="PHOSPHOPENTOMUTASE"/>
    <property type="match status" value="1"/>
</dbReference>
<dbReference type="AlphaFoldDB" id="A0A432YXV9"/>
<evidence type="ECO:0000259" key="8">
    <source>
        <dbReference type="Pfam" id="PF01676"/>
    </source>
</evidence>
<dbReference type="InterPro" id="IPR024052">
    <property type="entry name" value="Phosphopentomutase_DeoB_cap_sf"/>
</dbReference>
<dbReference type="GO" id="GO:0030145">
    <property type="term" value="F:manganese ion binding"/>
    <property type="evidence" value="ECO:0007669"/>
    <property type="project" value="UniProtKB-UniRule"/>
</dbReference>
<dbReference type="GO" id="GO:0006015">
    <property type="term" value="P:5-phosphoribose 1-diphosphate biosynthetic process"/>
    <property type="evidence" value="ECO:0007669"/>
    <property type="project" value="UniProtKB-UniPathway"/>
</dbReference>
<feature type="domain" description="Metalloenzyme" evidence="8">
    <location>
        <begin position="3"/>
        <end position="388"/>
    </location>
</feature>